<accession>A0A1L7CI36</accession>
<dbReference type="KEGG" id="caqu:CAQU_11220"/>
<sequence length="75" mass="8402">MGLSEFDRRLLDCASRLPRQVGARDEMIRAELGVSSTRFFQRLNVLLDSAEALEYAPALVRRLQRVRSGRGVPGA</sequence>
<dbReference type="Pfam" id="PF11662">
    <property type="entry name" value="DUF3263"/>
    <property type="match status" value="1"/>
</dbReference>
<reference evidence="1 2" key="1">
    <citation type="submission" date="2014-08" db="EMBL/GenBank/DDBJ databases">
        <title>Complete genome sequence of Corynebacterium aquilae S-613T(T) (=DSM 44791(T)), isolated from the choana of a healthy golden eagle.</title>
        <authorList>
            <person name="Ruckert C."/>
            <person name="Albersmeier A."/>
            <person name="Winkler A."/>
            <person name="Kalinowski J."/>
        </authorList>
    </citation>
    <scope>NUCLEOTIDE SEQUENCE [LARGE SCALE GENOMIC DNA]</scope>
    <source>
        <strain evidence="1 2">S-613</strain>
    </source>
</reference>
<dbReference type="Proteomes" id="UP000185478">
    <property type="component" value="Chromosome"/>
</dbReference>
<keyword evidence="2" id="KW-1185">Reference proteome</keyword>
<evidence type="ECO:0008006" key="3">
    <source>
        <dbReference type="Google" id="ProtNLM"/>
    </source>
</evidence>
<dbReference type="EMBL" id="CP009245">
    <property type="protein sequence ID" value="APT85520.1"/>
    <property type="molecule type" value="Genomic_DNA"/>
</dbReference>
<protein>
    <recommendedName>
        <fullName evidence="3">Fis family transcriptional regulator</fullName>
    </recommendedName>
</protein>
<dbReference type="STRING" id="1431546.CAQU_11220"/>
<dbReference type="AlphaFoldDB" id="A0A1L7CI36"/>
<name>A0A1L7CI36_9CORY</name>
<evidence type="ECO:0000313" key="2">
    <source>
        <dbReference type="Proteomes" id="UP000185478"/>
    </source>
</evidence>
<dbReference type="InterPro" id="IPR021678">
    <property type="entry name" value="DUF3263"/>
</dbReference>
<evidence type="ECO:0000313" key="1">
    <source>
        <dbReference type="EMBL" id="APT85520.1"/>
    </source>
</evidence>
<gene>
    <name evidence="1" type="ORF">CAQU_11220</name>
</gene>
<proteinExistence type="predicted"/>
<dbReference type="RefSeq" id="WP_075728716.1">
    <property type="nucleotide sequence ID" value="NZ_CP009245.1"/>
</dbReference>
<organism evidence="1 2">
    <name type="scientific">Corynebacterium aquilae DSM 44791</name>
    <dbReference type="NCBI Taxonomy" id="1431546"/>
    <lineage>
        <taxon>Bacteria</taxon>
        <taxon>Bacillati</taxon>
        <taxon>Actinomycetota</taxon>
        <taxon>Actinomycetes</taxon>
        <taxon>Mycobacteriales</taxon>
        <taxon>Corynebacteriaceae</taxon>
        <taxon>Corynebacterium</taxon>
    </lineage>
</organism>